<dbReference type="Gene3D" id="2.60.120.10">
    <property type="entry name" value="Jelly Rolls"/>
    <property type="match status" value="1"/>
</dbReference>
<sequence length="202" mass="21918">MQPLSIPGAFVVDSPVIPDARGSFNVWFSSSGFRAAVGHSFTVAQANCSVSARGVVRGLHYADVPPSQAKLVTCVRGAVLDVVVDLRVGSPTYRRWEFVELNEATRRSVYVGEGLGHGFVSLTDDATVIYLCSSPYTPEREHAVSPFDPDLAIPWPREVEPILSDKDAAALSLAEAEGLLPRYEDCLNFHAELVTRDEAAQD</sequence>
<dbReference type="CDD" id="cd00438">
    <property type="entry name" value="cupin_RmlC"/>
    <property type="match status" value="1"/>
</dbReference>
<dbReference type="Pfam" id="PF00908">
    <property type="entry name" value="dTDP_sugar_isom"/>
    <property type="match status" value="1"/>
</dbReference>
<dbReference type="InterPro" id="IPR011051">
    <property type="entry name" value="RmlC_Cupin_sf"/>
</dbReference>
<comment type="caution">
    <text evidence="3">The sequence shown here is derived from an EMBL/GenBank/DDBJ whole genome shotgun (WGS) entry which is preliminary data.</text>
</comment>
<dbReference type="SUPFAM" id="SSF51182">
    <property type="entry name" value="RmlC-like cupins"/>
    <property type="match status" value="1"/>
</dbReference>
<dbReference type="PANTHER" id="PTHR21047">
    <property type="entry name" value="DTDP-6-DEOXY-D-GLUCOSE-3,5 EPIMERASE"/>
    <property type="match status" value="1"/>
</dbReference>
<dbReference type="Proteomes" id="UP001595699">
    <property type="component" value="Unassembled WGS sequence"/>
</dbReference>
<keyword evidence="2 3" id="KW-0413">Isomerase</keyword>
<evidence type="ECO:0000256" key="2">
    <source>
        <dbReference type="RuleBase" id="RU364069"/>
    </source>
</evidence>
<comment type="similarity">
    <text evidence="1 2">Belongs to the dTDP-4-dehydrorhamnose 3,5-epimerase family.</text>
</comment>
<reference evidence="4" key="1">
    <citation type="journal article" date="2019" name="Int. J. Syst. Evol. Microbiol.">
        <title>The Global Catalogue of Microorganisms (GCM) 10K type strain sequencing project: providing services to taxonomists for standard genome sequencing and annotation.</title>
        <authorList>
            <consortium name="The Broad Institute Genomics Platform"/>
            <consortium name="The Broad Institute Genome Sequencing Center for Infectious Disease"/>
            <person name="Wu L."/>
            <person name="Ma J."/>
        </authorList>
    </citation>
    <scope>NUCLEOTIDE SEQUENCE [LARGE SCALE GENOMIC DNA]</scope>
    <source>
        <strain evidence="4">CGMCC 4.7241</strain>
    </source>
</reference>
<dbReference type="PANTHER" id="PTHR21047:SF2">
    <property type="entry name" value="THYMIDINE DIPHOSPHO-4-KETO-RHAMNOSE 3,5-EPIMERASE"/>
    <property type="match status" value="1"/>
</dbReference>
<protein>
    <recommendedName>
        <fullName evidence="2">dTDP-4-dehydrorhamnose 3,5-epimerase</fullName>
        <ecNumber evidence="2">5.1.3.13</ecNumber>
    </recommendedName>
    <alternativeName>
        <fullName evidence="2">Thymidine diphospho-4-keto-rhamnose 3,5-epimerase</fullName>
    </alternativeName>
</protein>
<dbReference type="EC" id="5.1.3.13" evidence="2"/>
<keyword evidence="4" id="KW-1185">Reference proteome</keyword>
<comment type="function">
    <text evidence="2">Catalyzes the epimerization of the C3' and C5'positions of dTDP-6-deoxy-D-xylo-4-hexulose, forming dTDP-6-deoxy-L-lyxo-4-hexulose.</text>
</comment>
<comment type="catalytic activity">
    <reaction evidence="2">
        <text>dTDP-4-dehydro-6-deoxy-alpha-D-glucose = dTDP-4-dehydro-beta-L-rhamnose</text>
        <dbReference type="Rhea" id="RHEA:16969"/>
        <dbReference type="ChEBI" id="CHEBI:57649"/>
        <dbReference type="ChEBI" id="CHEBI:62830"/>
        <dbReference type="EC" id="5.1.3.13"/>
    </reaction>
</comment>
<organism evidence="3 4">
    <name type="scientific">Tenggerimyces flavus</name>
    <dbReference type="NCBI Taxonomy" id="1708749"/>
    <lineage>
        <taxon>Bacteria</taxon>
        <taxon>Bacillati</taxon>
        <taxon>Actinomycetota</taxon>
        <taxon>Actinomycetes</taxon>
        <taxon>Propionibacteriales</taxon>
        <taxon>Nocardioidaceae</taxon>
        <taxon>Tenggerimyces</taxon>
    </lineage>
</organism>
<proteinExistence type="inferred from homology"/>
<gene>
    <name evidence="3" type="primary">rfbC</name>
    <name evidence="3" type="ORF">ACFOUW_16660</name>
</gene>
<comment type="subunit">
    <text evidence="2">Homodimer.</text>
</comment>
<name>A0ABV7YEL0_9ACTN</name>
<dbReference type="NCBIfam" id="TIGR01221">
    <property type="entry name" value="rmlC"/>
    <property type="match status" value="1"/>
</dbReference>
<dbReference type="RefSeq" id="WP_205118769.1">
    <property type="nucleotide sequence ID" value="NZ_JAFBCM010000001.1"/>
</dbReference>
<evidence type="ECO:0000313" key="3">
    <source>
        <dbReference type="EMBL" id="MFC3762475.1"/>
    </source>
</evidence>
<dbReference type="GO" id="GO:0008830">
    <property type="term" value="F:dTDP-4-dehydrorhamnose 3,5-epimerase activity"/>
    <property type="evidence" value="ECO:0007669"/>
    <property type="project" value="UniProtKB-EC"/>
</dbReference>
<comment type="pathway">
    <text evidence="2">Carbohydrate biosynthesis; dTDP-L-rhamnose biosynthesis.</text>
</comment>
<dbReference type="InterPro" id="IPR014710">
    <property type="entry name" value="RmlC-like_jellyroll"/>
</dbReference>
<evidence type="ECO:0000313" key="4">
    <source>
        <dbReference type="Proteomes" id="UP001595699"/>
    </source>
</evidence>
<dbReference type="EMBL" id="JBHRZH010000015">
    <property type="protein sequence ID" value="MFC3762475.1"/>
    <property type="molecule type" value="Genomic_DNA"/>
</dbReference>
<accession>A0ABV7YEL0</accession>
<evidence type="ECO:0000256" key="1">
    <source>
        <dbReference type="ARBA" id="ARBA00010154"/>
    </source>
</evidence>
<dbReference type="InterPro" id="IPR000888">
    <property type="entry name" value="RmlC-like"/>
</dbReference>